<evidence type="ECO:0000313" key="5">
    <source>
        <dbReference type="EMBL" id="HJG80644.1"/>
    </source>
</evidence>
<feature type="domain" description="Lipoprotein LpqB N-terminal" evidence="4">
    <location>
        <begin position="51"/>
        <end position="174"/>
    </location>
</feature>
<dbReference type="Proteomes" id="UP000784435">
    <property type="component" value="Unassembled WGS sequence"/>
</dbReference>
<reference evidence="5" key="2">
    <citation type="submission" date="2021-09" db="EMBL/GenBank/DDBJ databases">
        <authorList>
            <person name="Gilroy R."/>
        </authorList>
    </citation>
    <scope>NUCLEOTIDE SEQUENCE</scope>
    <source>
        <strain evidence="5">ChiGjej5B5-7349</strain>
    </source>
</reference>
<protein>
    <submittedName>
        <fullName evidence="5">LpqB family beta-propeller domain-containing protein</fullName>
    </submittedName>
</protein>
<sequence length="571" mass="60106">MREFPGRATALLLGPLLLLSGCASIPSNGETGVISVEDQAQRVQSEVEPEGPVEGADPNSIVRGFLAAGAGHADDFAVARSFLTEDFSQDWEPESSVVVMPGGADFDTITSEVSSDQQSISMSLPVDATLDSQRVYREERDDTEVDRDFTLRQVNGEWRISSAPQGLVLTASSFATVFDSYPLYFFTPGYEHLVPDTRWFIRSSTTATQVMTELLAGPADHLSGAVITAMPDGAHLDPRSVTVSNGIAQVGLDESAQGLDDDTRGRMIDQISTTLRGLSSTNAVEVTTPAGPLTSDPGDSAAVGVRVDAPPVVIADDTLARLDETRLDPIPDLPELGESPTDPAVSLDDSTYAYLASDGEELHRILPDGGGDAVLRAEEDGLVGPSFDLHGSVWSAQREQGGTGEVLVFLESGEAIDVTVPWLSDRTVEAVQVSRDGTQLAVLSQTRRGATRIDVIGIVRGSDGVPTGVSAGEPQRVGAGFDAIRDLSWAGSDSLVILAAEAQGDDAQPYTAPVSGPVDSLGDVPGGTSITATSDARSIRLSTNAGELYSFSADTWQKHVDLVVHDPAYPG</sequence>
<reference evidence="5" key="1">
    <citation type="journal article" date="2021" name="PeerJ">
        <title>Extensive microbial diversity within the chicken gut microbiome revealed by metagenomics and culture.</title>
        <authorList>
            <person name="Gilroy R."/>
            <person name="Ravi A."/>
            <person name="Getino M."/>
            <person name="Pursley I."/>
            <person name="Horton D.L."/>
            <person name="Alikhan N.F."/>
            <person name="Baker D."/>
            <person name="Gharbi K."/>
            <person name="Hall N."/>
            <person name="Watson M."/>
            <person name="Adriaenssens E.M."/>
            <person name="Foster-Nyarko E."/>
            <person name="Jarju S."/>
            <person name="Secka A."/>
            <person name="Antonio M."/>
            <person name="Oren A."/>
            <person name="Chaudhuri R.R."/>
            <person name="La Ragione R."/>
            <person name="Hildebrand F."/>
            <person name="Pallen M.J."/>
        </authorList>
    </citation>
    <scope>NUCLEOTIDE SEQUENCE</scope>
    <source>
        <strain evidence="5">ChiGjej5B5-7349</strain>
    </source>
</reference>
<feature type="domain" description="GerMN" evidence="2">
    <location>
        <begin position="182"/>
        <end position="287"/>
    </location>
</feature>
<evidence type="ECO:0000313" key="6">
    <source>
        <dbReference type="Proteomes" id="UP000784435"/>
    </source>
</evidence>
<dbReference type="EMBL" id="DYUK01000205">
    <property type="protein sequence ID" value="HJG80644.1"/>
    <property type="molecule type" value="Genomic_DNA"/>
</dbReference>
<dbReference type="SUPFAM" id="SSF82171">
    <property type="entry name" value="DPP6 N-terminal domain-like"/>
    <property type="match status" value="1"/>
</dbReference>
<feature type="chain" id="PRO_5038403456" evidence="1">
    <location>
        <begin position="26"/>
        <end position="571"/>
    </location>
</feature>
<evidence type="ECO:0000259" key="4">
    <source>
        <dbReference type="Pfam" id="PF25976"/>
    </source>
</evidence>
<comment type="caution">
    <text evidence="5">The sequence shown here is derived from an EMBL/GenBank/DDBJ whole genome shotgun (WGS) entry which is preliminary data.</text>
</comment>
<name>A0A921ME79_9MICO</name>
<feature type="domain" description="Lipoprotein LpqB C-terminal" evidence="3">
    <location>
        <begin position="318"/>
        <end position="570"/>
    </location>
</feature>
<dbReference type="Pfam" id="PF10647">
    <property type="entry name" value="Gmad1"/>
    <property type="match status" value="1"/>
</dbReference>
<evidence type="ECO:0000259" key="3">
    <source>
        <dbReference type="Pfam" id="PF10647"/>
    </source>
</evidence>
<organism evidence="5 6">
    <name type="scientific">Brevibacterium senegalense</name>
    <dbReference type="NCBI Taxonomy" id="1033736"/>
    <lineage>
        <taxon>Bacteria</taxon>
        <taxon>Bacillati</taxon>
        <taxon>Actinomycetota</taxon>
        <taxon>Actinomycetes</taxon>
        <taxon>Micrococcales</taxon>
        <taxon>Brevibacteriaceae</taxon>
        <taxon>Brevibacterium</taxon>
    </lineage>
</organism>
<dbReference type="PROSITE" id="PS51257">
    <property type="entry name" value="PROKAR_LIPOPROTEIN"/>
    <property type="match status" value="1"/>
</dbReference>
<proteinExistence type="predicted"/>
<gene>
    <name evidence="5" type="ORF">K8V08_09565</name>
</gene>
<evidence type="ECO:0000259" key="2">
    <source>
        <dbReference type="Pfam" id="PF10646"/>
    </source>
</evidence>
<dbReference type="InterPro" id="IPR019606">
    <property type="entry name" value="GerMN"/>
</dbReference>
<dbReference type="InterPro" id="IPR059026">
    <property type="entry name" value="LpqB_N"/>
</dbReference>
<accession>A0A921ME79</accession>
<dbReference type="Pfam" id="PF25976">
    <property type="entry name" value="LpqB_N"/>
    <property type="match status" value="1"/>
</dbReference>
<dbReference type="AlphaFoldDB" id="A0A921ME79"/>
<dbReference type="InterPro" id="IPR018910">
    <property type="entry name" value="LpqB_C"/>
</dbReference>
<evidence type="ECO:0000256" key="1">
    <source>
        <dbReference type="SAM" id="SignalP"/>
    </source>
</evidence>
<keyword evidence="1" id="KW-0732">Signal</keyword>
<dbReference type="Pfam" id="PF10646">
    <property type="entry name" value="Germane"/>
    <property type="match status" value="1"/>
</dbReference>
<feature type="signal peptide" evidence="1">
    <location>
        <begin position="1"/>
        <end position="25"/>
    </location>
</feature>